<keyword evidence="9" id="KW-1185">Reference proteome</keyword>
<dbReference type="PANTHER" id="PTHR11972">
    <property type="entry name" value="NADPH OXIDASE"/>
    <property type="match status" value="1"/>
</dbReference>
<sequence length="424" mass="47179">MTASTLRAARPDRREQLVDAMTGRGALFTLLIASFLPFLTPLADLDAQRGTARQAGLVVGSLALMTLWWQVILGVRRVSQVLRMDRATAVRVHAALGTAGVLLVLLHPLLMAGTQNRPLAWLWQLDFRYPHNTFVTFGKLAAALFAVVWISSTIAKRLIRYRSWRAMHLLTYPLAVLVFAHSWGVRTLISDSVFVNAYWWVLAASLAAAMGLQLIHRLRPASGHASTIGHDGDVRIVEVSVPPRLQPAPGQFVYVRSTRLGRAHPFSPIGRDEHGRILLAVEPVGPFTRAFAVSAQRCWVDGPYGSFLDDDATVRVYIAGGIGVTPFVDHLTSNGRLHLYHLARSERDLAFSRRLSSTLGPRFYHPVLSGRGGRMRADDIPRPLLDSATFFICGRRRFVTGWREQLKDVGVESGRIRSEVFEWP</sequence>
<feature type="transmembrane region" description="Helical" evidence="6">
    <location>
        <begin position="55"/>
        <end position="73"/>
    </location>
</feature>
<dbReference type="RefSeq" id="WP_344405559.1">
    <property type="nucleotide sequence ID" value="NZ_BAAASG010000023.1"/>
</dbReference>
<evidence type="ECO:0000256" key="1">
    <source>
        <dbReference type="ARBA" id="ARBA00004141"/>
    </source>
</evidence>
<comment type="caution">
    <text evidence="8">The sequence shown here is derived from an EMBL/GenBank/DDBJ whole genome shotgun (WGS) entry which is preliminary data.</text>
</comment>
<feature type="transmembrane region" description="Helical" evidence="6">
    <location>
        <begin position="197"/>
        <end position="215"/>
    </location>
</feature>
<evidence type="ECO:0000256" key="3">
    <source>
        <dbReference type="ARBA" id="ARBA00022989"/>
    </source>
</evidence>
<dbReference type="PROSITE" id="PS51384">
    <property type="entry name" value="FAD_FR"/>
    <property type="match status" value="1"/>
</dbReference>
<dbReference type="SUPFAM" id="SSF52343">
    <property type="entry name" value="Ferredoxin reductase-like, C-terminal NADP-linked domain"/>
    <property type="match status" value="1"/>
</dbReference>
<reference evidence="9" key="1">
    <citation type="journal article" date="2019" name="Int. J. Syst. Evol. Microbiol.">
        <title>The Global Catalogue of Microorganisms (GCM) 10K type strain sequencing project: providing services to taxonomists for standard genome sequencing and annotation.</title>
        <authorList>
            <consortium name="The Broad Institute Genomics Platform"/>
            <consortium name="The Broad Institute Genome Sequencing Center for Infectious Disease"/>
            <person name="Wu L."/>
            <person name="Ma J."/>
        </authorList>
    </citation>
    <scope>NUCLEOTIDE SEQUENCE [LARGE SCALE GENOMIC DNA]</scope>
    <source>
        <strain evidence="9">JCM 4395</strain>
    </source>
</reference>
<feature type="transmembrane region" description="Helical" evidence="6">
    <location>
        <begin position="134"/>
        <end position="154"/>
    </location>
</feature>
<feature type="transmembrane region" description="Helical" evidence="6">
    <location>
        <begin position="94"/>
        <end position="114"/>
    </location>
</feature>
<evidence type="ECO:0000256" key="5">
    <source>
        <dbReference type="ARBA" id="ARBA00023136"/>
    </source>
</evidence>
<feature type="domain" description="FAD-binding FR-type" evidence="7">
    <location>
        <begin position="207"/>
        <end position="310"/>
    </location>
</feature>
<gene>
    <name evidence="8" type="ORF">GCM10010276_76010</name>
</gene>
<keyword evidence="4" id="KW-0560">Oxidoreductase</keyword>
<dbReference type="SUPFAM" id="SSF63380">
    <property type="entry name" value="Riboflavin synthase domain-like"/>
    <property type="match status" value="1"/>
</dbReference>
<accession>A0ABP6AF20</accession>
<dbReference type="Pfam" id="PF01794">
    <property type="entry name" value="Ferric_reduct"/>
    <property type="match status" value="1"/>
</dbReference>
<dbReference type="Proteomes" id="UP001501777">
    <property type="component" value="Unassembled WGS sequence"/>
</dbReference>
<evidence type="ECO:0000256" key="4">
    <source>
        <dbReference type="ARBA" id="ARBA00023002"/>
    </source>
</evidence>
<keyword evidence="2 6" id="KW-0812">Transmembrane</keyword>
<protein>
    <submittedName>
        <fullName evidence="8">Ferredoxin reductase family protein</fullName>
    </submittedName>
</protein>
<dbReference type="InterPro" id="IPR013130">
    <property type="entry name" value="Fe3_Rdtase_TM_dom"/>
</dbReference>
<evidence type="ECO:0000259" key="7">
    <source>
        <dbReference type="PROSITE" id="PS51384"/>
    </source>
</evidence>
<feature type="transmembrane region" description="Helical" evidence="6">
    <location>
        <begin position="166"/>
        <end position="185"/>
    </location>
</feature>
<dbReference type="InterPro" id="IPR039261">
    <property type="entry name" value="FNR_nucleotide-bd"/>
</dbReference>
<proteinExistence type="predicted"/>
<dbReference type="EMBL" id="BAAASG010000023">
    <property type="protein sequence ID" value="GAA2515917.1"/>
    <property type="molecule type" value="Genomic_DNA"/>
</dbReference>
<dbReference type="Gene3D" id="3.40.50.80">
    <property type="entry name" value="Nucleotide-binding domain of ferredoxin-NADP reductase (FNR) module"/>
    <property type="match status" value="1"/>
</dbReference>
<keyword evidence="5 6" id="KW-0472">Membrane</keyword>
<evidence type="ECO:0000313" key="9">
    <source>
        <dbReference type="Proteomes" id="UP001501777"/>
    </source>
</evidence>
<name>A0ABP6AF20_STRLO</name>
<dbReference type="InterPro" id="IPR017938">
    <property type="entry name" value="Riboflavin_synthase-like_b-brl"/>
</dbReference>
<evidence type="ECO:0000256" key="6">
    <source>
        <dbReference type="SAM" id="Phobius"/>
    </source>
</evidence>
<organism evidence="8 9">
    <name type="scientific">Streptomyces longisporus</name>
    <dbReference type="NCBI Taxonomy" id="1948"/>
    <lineage>
        <taxon>Bacteria</taxon>
        <taxon>Bacillati</taxon>
        <taxon>Actinomycetota</taxon>
        <taxon>Actinomycetes</taxon>
        <taxon>Kitasatosporales</taxon>
        <taxon>Streptomycetaceae</taxon>
        <taxon>Streptomyces</taxon>
    </lineage>
</organism>
<evidence type="ECO:0000256" key="2">
    <source>
        <dbReference type="ARBA" id="ARBA00022692"/>
    </source>
</evidence>
<feature type="transmembrane region" description="Helical" evidence="6">
    <location>
        <begin position="21"/>
        <end position="43"/>
    </location>
</feature>
<keyword evidence="3 6" id="KW-1133">Transmembrane helix</keyword>
<dbReference type="InterPro" id="IPR050369">
    <property type="entry name" value="RBOH/FRE"/>
</dbReference>
<dbReference type="PANTHER" id="PTHR11972:SF69">
    <property type="entry name" value="FERRIC REDUCTION OXIDASE 6-RELATED"/>
    <property type="match status" value="1"/>
</dbReference>
<dbReference type="InterPro" id="IPR017927">
    <property type="entry name" value="FAD-bd_FR_type"/>
</dbReference>
<evidence type="ECO:0000313" key="8">
    <source>
        <dbReference type="EMBL" id="GAA2515917.1"/>
    </source>
</evidence>
<comment type="subcellular location">
    <subcellularLocation>
        <location evidence="1">Membrane</location>
        <topology evidence="1">Multi-pass membrane protein</topology>
    </subcellularLocation>
</comment>